<feature type="transmembrane region" description="Helical" evidence="5">
    <location>
        <begin position="224"/>
        <end position="244"/>
    </location>
</feature>
<dbReference type="GO" id="GO:0016020">
    <property type="term" value="C:membrane"/>
    <property type="evidence" value="ECO:0007669"/>
    <property type="project" value="UniProtKB-SubCell"/>
</dbReference>
<reference evidence="6 7" key="1">
    <citation type="journal article" date="2016" name="Nat. Commun.">
        <title>Thousands of microbial genomes shed light on interconnected biogeochemical processes in an aquifer system.</title>
        <authorList>
            <person name="Anantharaman K."/>
            <person name="Brown C.T."/>
            <person name="Hug L.A."/>
            <person name="Sharon I."/>
            <person name="Castelle C.J."/>
            <person name="Probst A.J."/>
            <person name="Thomas B.C."/>
            <person name="Singh A."/>
            <person name="Wilkins M.J."/>
            <person name="Karaoz U."/>
            <person name="Brodie E.L."/>
            <person name="Williams K.H."/>
            <person name="Hubbard S.S."/>
            <person name="Banfield J.F."/>
        </authorList>
    </citation>
    <scope>NUCLEOTIDE SEQUENCE [LARGE SCALE GENOMIC DNA]</scope>
</reference>
<feature type="transmembrane region" description="Helical" evidence="5">
    <location>
        <begin position="68"/>
        <end position="89"/>
    </location>
</feature>
<sequence>MSSLYLIILASLVISSISLIGGVFLFWKRLSVKKFSSYLVAFAAGVMLTTAFIDLLPEALENNDDQNIYIYGLLGILVFFLIERLVIWFHHHDVMRVKPTAYLVLLGDGLHNFFDGLTIAAAFLANPGLGFITTLAISAHEIPHEIADFSILLHAGMKKNKALFYNFLSALTALIGAIIGFYFLNKFEKMLPALLMFSAGVFIYIACTDLIPDLHQDFKKQKKWATTFTFIAGVVLTYFLITLLEH</sequence>
<dbReference type="Pfam" id="PF02535">
    <property type="entry name" value="Zip"/>
    <property type="match status" value="1"/>
</dbReference>
<feature type="transmembrane region" description="Helical" evidence="5">
    <location>
        <begin position="6"/>
        <end position="26"/>
    </location>
</feature>
<evidence type="ECO:0000313" key="7">
    <source>
        <dbReference type="Proteomes" id="UP000179270"/>
    </source>
</evidence>
<dbReference type="PANTHER" id="PTHR16950">
    <property type="entry name" value="ZINC TRANSPORTER SLC39A7 HISTIDINE-RICH MEMBRANE PROTEIN KE4"/>
    <property type="match status" value="1"/>
</dbReference>
<dbReference type="EMBL" id="MGAF01000034">
    <property type="protein sequence ID" value="OGK40248.1"/>
    <property type="molecule type" value="Genomic_DNA"/>
</dbReference>
<protein>
    <recommendedName>
        <fullName evidence="8">Zinc/iron permease</fullName>
    </recommendedName>
</protein>
<dbReference type="InterPro" id="IPR003689">
    <property type="entry name" value="ZIP"/>
</dbReference>
<comment type="subcellular location">
    <subcellularLocation>
        <location evidence="1">Membrane</location>
        <topology evidence="1">Multi-pass membrane protein</topology>
    </subcellularLocation>
</comment>
<gene>
    <name evidence="6" type="ORF">A3A74_07115</name>
</gene>
<organism evidence="6 7">
    <name type="scientific">Candidatus Roizmanbacteria bacterium RIFCSPLOWO2_01_FULL_35_13</name>
    <dbReference type="NCBI Taxonomy" id="1802055"/>
    <lineage>
        <taxon>Bacteria</taxon>
        <taxon>Candidatus Roizmaniibacteriota</taxon>
    </lineage>
</organism>
<evidence type="ECO:0000256" key="3">
    <source>
        <dbReference type="ARBA" id="ARBA00022989"/>
    </source>
</evidence>
<feature type="transmembrane region" description="Helical" evidence="5">
    <location>
        <begin position="190"/>
        <end position="212"/>
    </location>
</feature>
<keyword evidence="3 5" id="KW-1133">Transmembrane helix</keyword>
<dbReference type="AlphaFoldDB" id="A0A1F7IA52"/>
<evidence type="ECO:0000313" key="6">
    <source>
        <dbReference type="EMBL" id="OGK40248.1"/>
    </source>
</evidence>
<evidence type="ECO:0000256" key="5">
    <source>
        <dbReference type="SAM" id="Phobius"/>
    </source>
</evidence>
<evidence type="ECO:0000256" key="4">
    <source>
        <dbReference type="ARBA" id="ARBA00023136"/>
    </source>
</evidence>
<dbReference type="Proteomes" id="UP000179270">
    <property type="component" value="Unassembled WGS sequence"/>
</dbReference>
<accession>A0A1F7IA52</accession>
<comment type="caution">
    <text evidence="6">The sequence shown here is derived from an EMBL/GenBank/DDBJ whole genome shotgun (WGS) entry which is preliminary data.</text>
</comment>
<keyword evidence="4 5" id="KW-0472">Membrane</keyword>
<dbReference type="GO" id="GO:0046873">
    <property type="term" value="F:metal ion transmembrane transporter activity"/>
    <property type="evidence" value="ECO:0007669"/>
    <property type="project" value="InterPro"/>
</dbReference>
<dbReference type="STRING" id="1802055.A3A74_07115"/>
<evidence type="ECO:0008006" key="8">
    <source>
        <dbReference type="Google" id="ProtNLM"/>
    </source>
</evidence>
<proteinExistence type="predicted"/>
<feature type="transmembrane region" description="Helical" evidence="5">
    <location>
        <begin position="163"/>
        <end position="184"/>
    </location>
</feature>
<evidence type="ECO:0000256" key="2">
    <source>
        <dbReference type="ARBA" id="ARBA00022692"/>
    </source>
</evidence>
<evidence type="ECO:0000256" key="1">
    <source>
        <dbReference type="ARBA" id="ARBA00004141"/>
    </source>
</evidence>
<feature type="transmembrane region" description="Helical" evidence="5">
    <location>
        <begin position="38"/>
        <end position="56"/>
    </location>
</feature>
<dbReference type="PANTHER" id="PTHR16950:SF16">
    <property type="entry name" value="ZINC TRANSPORTER ZIP13"/>
    <property type="match status" value="1"/>
</dbReference>
<name>A0A1F7IA52_9BACT</name>
<keyword evidence="2 5" id="KW-0812">Transmembrane</keyword>